<dbReference type="Proteomes" id="UP000002527">
    <property type="component" value="Chromosome"/>
</dbReference>
<accession>Q732S8</accession>
<gene>
    <name evidence="1" type="ordered locus">BCE_3832</name>
</gene>
<evidence type="ECO:0000313" key="2">
    <source>
        <dbReference type="Proteomes" id="UP000002527"/>
    </source>
</evidence>
<evidence type="ECO:0000313" key="1">
    <source>
        <dbReference type="EMBL" id="AAS42737.1"/>
    </source>
</evidence>
<sequence>MGDLFSFFTLSNEIYNLRNTSYIRVKGDAI</sequence>
<name>Q732S8_BACC1</name>
<dbReference type="EMBL" id="AE017194">
    <property type="protein sequence ID" value="AAS42737.1"/>
    <property type="molecule type" value="Genomic_DNA"/>
</dbReference>
<dbReference type="HOGENOM" id="CLU_3401942_0_0_9"/>
<dbReference type="AlphaFoldDB" id="Q732S8"/>
<protein>
    <submittedName>
        <fullName evidence="1">Uncharacterized protein</fullName>
    </submittedName>
</protein>
<organism evidence="1 2">
    <name type="scientific">Bacillus cereus (strain ATCC 10987 / NRS 248)</name>
    <dbReference type="NCBI Taxonomy" id="222523"/>
    <lineage>
        <taxon>Bacteria</taxon>
        <taxon>Bacillati</taxon>
        <taxon>Bacillota</taxon>
        <taxon>Bacilli</taxon>
        <taxon>Bacillales</taxon>
        <taxon>Bacillaceae</taxon>
        <taxon>Bacillus</taxon>
        <taxon>Bacillus cereus group</taxon>
    </lineage>
</organism>
<dbReference type="KEGG" id="bca:BCE_3832"/>
<proteinExistence type="predicted"/>
<reference evidence="1 2" key="1">
    <citation type="journal article" date="2004" name="Nucleic Acids Res.">
        <title>The genome sequence of Bacillus cereus ATCC 10987 reveals metabolic adaptations and a large plasmid related to Bacillus anthracis pXO1.</title>
        <authorList>
            <person name="Rasko D.A."/>
            <person name="Ravel J."/>
            <person name="Okstad O.A."/>
            <person name="Helgason E."/>
            <person name="Cer R.Z."/>
            <person name="Jiang L."/>
            <person name="Shores K.A."/>
            <person name="Fouts D.E."/>
            <person name="Tourasse N.J."/>
            <person name="Angiuoli S.V."/>
            <person name="Kolonay J."/>
            <person name="Nelson W.C."/>
            <person name="Kolsto A.-B."/>
            <person name="Fraser C.M."/>
            <person name="Read T.D."/>
        </authorList>
    </citation>
    <scope>NUCLEOTIDE SEQUENCE [LARGE SCALE GENOMIC DNA]</scope>
    <source>
        <strain evidence="2">ATCC 10987 / NRS 248</strain>
    </source>
</reference>